<sequence>MIRTTLAKAKELRPFVERLITKARRAYQRERSGQLPGGRTDLHTRRLVARVIRDEAVLQELFDVVAPVVAERNGGYTRIVKLGFRRGDGAQEAIIQLVDWAAPQDGATSSQRKRRAQKSTPPARSASQQTSPRSTPSEAASETTESAAGITSADTAIDAPEGAAAEPAADVAAAETSTAEPPASLPTEESSEPSAQQTSADTADDKGEQRSD</sequence>
<dbReference type="Gene3D" id="3.90.1030.10">
    <property type="entry name" value="Ribosomal protein L17"/>
    <property type="match status" value="1"/>
</dbReference>
<feature type="compositionally biased region" description="Basic and acidic residues" evidence="7">
    <location>
        <begin position="203"/>
        <end position="212"/>
    </location>
</feature>
<evidence type="ECO:0000256" key="3">
    <source>
        <dbReference type="ARBA" id="ARBA00023274"/>
    </source>
</evidence>
<name>H5SFY4_9BACT</name>
<accession>H5SFY4</accession>
<dbReference type="InterPro" id="IPR000456">
    <property type="entry name" value="Ribosomal_bL17"/>
</dbReference>
<evidence type="ECO:0000256" key="1">
    <source>
        <dbReference type="ARBA" id="ARBA00008777"/>
    </source>
</evidence>
<reference evidence="8" key="1">
    <citation type="journal article" date="2005" name="Environ. Microbiol.">
        <title>Genetic and functional properties of uncultivated thermophilic crenarchaeotes from a subsurface gold mine as revealed by analysis of genome fragments.</title>
        <authorList>
            <person name="Nunoura T."/>
            <person name="Hirayama H."/>
            <person name="Takami H."/>
            <person name="Oida H."/>
            <person name="Nishi S."/>
            <person name="Shimamura S."/>
            <person name="Suzuki Y."/>
            <person name="Inagaki F."/>
            <person name="Takai K."/>
            <person name="Nealson K.H."/>
            <person name="Horikoshi K."/>
        </authorList>
    </citation>
    <scope>NUCLEOTIDE SEQUENCE</scope>
</reference>
<evidence type="ECO:0000256" key="2">
    <source>
        <dbReference type="ARBA" id="ARBA00022980"/>
    </source>
</evidence>
<dbReference type="PROSITE" id="PS01167">
    <property type="entry name" value="RIBOSOMAL_L17"/>
    <property type="match status" value="1"/>
</dbReference>
<dbReference type="AlphaFoldDB" id="H5SFY4"/>
<feature type="compositionally biased region" description="Polar residues" evidence="7">
    <location>
        <begin position="118"/>
        <end position="133"/>
    </location>
</feature>
<dbReference type="SUPFAM" id="SSF64263">
    <property type="entry name" value="Prokaryotic ribosomal protein L17"/>
    <property type="match status" value="1"/>
</dbReference>
<reference evidence="8" key="2">
    <citation type="journal article" date="2012" name="PLoS ONE">
        <title>A Deeply Branching Thermophilic Bacterium with an Ancient Acetyl-CoA Pathway Dominates a Subsurface Ecosystem.</title>
        <authorList>
            <person name="Takami H."/>
            <person name="Noguchi H."/>
            <person name="Takaki Y."/>
            <person name="Uchiyama I."/>
            <person name="Toyoda A."/>
            <person name="Nishi S."/>
            <person name="Chee G.-J."/>
            <person name="Arai W."/>
            <person name="Nunoura T."/>
            <person name="Itoh T."/>
            <person name="Hattori M."/>
            <person name="Takai K."/>
        </authorList>
    </citation>
    <scope>NUCLEOTIDE SEQUENCE</scope>
</reference>
<evidence type="ECO:0000313" key="8">
    <source>
        <dbReference type="EMBL" id="BAL55070.1"/>
    </source>
</evidence>
<feature type="region of interest" description="Disordered" evidence="7">
    <location>
        <begin position="104"/>
        <end position="212"/>
    </location>
</feature>
<dbReference type="InterPro" id="IPR047859">
    <property type="entry name" value="Ribosomal_bL17_CS"/>
</dbReference>
<dbReference type="NCBIfam" id="TIGR00059">
    <property type="entry name" value="L17"/>
    <property type="match status" value="1"/>
</dbReference>
<evidence type="ECO:0000256" key="4">
    <source>
        <dbReference type="ARBA" id="ARBA00035494"/>
    </source>
</evidence>
<dbReference type="PANTHER" id="PTHR14413:SF16">
    <property type="entry name" value="LARGE RIBOSOMAL SUBUNIT PROTEIN BL17M"/>
    <property type="match status" value="1"/>
</dbReference>
<dbReference type="InterPro" id="IPR036373">
    <property type="entry name" value="Ribosomal_bL17_sf"/>
</dbReference>
<evidence type="ECO:0000256" key="7">
    <source>
        <dbReference type="SAM" id="MobiDB-lite"/>
    </source>
</evidence>
<dbReference type="GO" id="GO:0003735">
    <property type="term" value="F:structural constituent of ribosome"/>
    <property type="evidence" value="ECO:0007669"/>
    <property type="project" value="InterPro"/>
</dbReference>
<protein>
    <recommendedName>
        <fullName evidence="4 6">50S ribosomal protein L17</fullName>
    </recommendedName>
</protein>
<evidence type="ECO:0000256" key="5">
    <source>
        <dbReference type="RuleBase" id="RU000660"/>
    </source>
</evidence>
<dbReference type="EMBL" id="AP011709">
    <property type="protein sequence ID" value="BAL55070.1"/>
    <property type="molecule type" value="Genomic_DNA"/>
</dbReference>
<comment type="similarity">
    <text evidence="1 5">Belongs to the bacterial ribosomal protein bL17 family.</text>
</comment>
<keyword evidence="3 5" id="KW-0687">Ribonucleoprotein</keyword>
<feature type="compositionally biased region" description="Polar residues" evidence="7">
    <location>
        <begin position="192"/>
        <end position="201"/>
    </location>
</feature>
<feature type="compositionally biased region" description="Low complexity" evidence="7">
    <location>
        <begin position="134"/>
        <end position="182"/>
    </location>
</feature>
<dbReference type="GO" id="GO:0006412">
    <property type="term" value="P:translation"/>
    <property type="evidence" value="ECO:0007669"/>
    <property type="project" value="InterPro"/>
</dbReference>
<organism evidence="8">
    <name type="scientific">uncultured Bacteroidota bacterium</name>
    <dbReference type="NCBI Taxonomy" id="152509"/>
    <lineage>
        <taxon>Bacteria</taxon>
        <taxon>Pseudomonadati</taxon>
        <taxon>Bacteroidota</taxon>
        <taxon>environmental samples</taxon>
    </lineage>
</organism>
<dbReference type="PANTHER" id="PTHR14413">
    <property type="entry name" value="RIBOSOMAL PROTEIN L17"/>
    <property type="match status" value="1"/>
</dbReference>
<gene>
    <name evidence="8" type="ORF">HGMM_F23B02C09</name>
</gene>
<proteinExistence type="inferred from homology"/>
<evidence type="ECO:0000256" key="6">
    <source>
        <dbReference type="RuleBase" id="RU000661"/>
    </source>
</evidence>
<keyword evidence="2 5" id="KW-0689">Ribosomal protein</keyword>
<dbReference type="GO" id="GO:0022625">
    <property type="term" value="C:cytosolic large ribosomal subunit"/>
    <property type="evidence" value="ECO:0007669"/>
    <property type="project" value="TreeGrafter"/>
</dbReference>
<dbReference type="Pfam" id="PF01196">
    <property type="entry name" value="Ribosomal_L17"/>
    <property type="match status" value="1"/>
</dbReference>